<dbReference type="WBParaSite" id="ES5_v2.g11971.t1">
    <property type="protein sequence ID" value="ES5_v2.g11971.t1"/>
    <property type="gene ID" value="ES5_v2.g11971"/>
</dbReference>
<protein>
    <submittedName>
        <fullName evidence="2">Long-chain-fatty-acid--CoA ligase</fullName>
    </submittedName>
</protein>
<organism evidence="1 2">
    <name type="scientific">Panagrolaimus sp. ES5</name>
    <dbReference type="NCBI Taxonomy" id="591445"/>
    <lineage>
        <taxon>Eukaryota</taxon>
        <taxon>Metazoa</taxon>
        <taxon>Ecdysozoa</taxon>
        <taxon>Nematoda</taxon>
        <taxon>Chromadorea</taxon>
        <taxon>Rhabditida</taxon>
        <taxon>Tylenchina</taxon>
        <taxon>Panagrolaimomorpha</taxon>
        <taxon>Panagrolaimoidea</taxon>
        <taxon>Panagrolaimidae</taxon>
        <taxon>Panagrolaimus</taxon>
    </lineage>
</organism>
<sequence length="688" mass="76918">MVVYWLDTLWEQAAWPGTLLFTIFTSVFISFRIWKGRNRIMPHNGISVDQQSIELKASIFGENAILLPIYYPGVETLFDAFLHGMEASKNGKCLGYRPAPGAPYKFLCYADVFKRSREIGSALIKYCNIKPGNDTKIGIYAKNSTEWFITCLSAVRYSMVTVPLYDTLGADAASYIVQQTKIQVIIVDSVDKIKKLLDSADQMPSLSHIIFAGKDRQAFESLESTAKSHNIEIHLYEDLRKLGETCLIDDVLPKPEDLFVICYTSGTTGTPKGVLITQKNIVANISAFVKCMDTFDPDICTAQNVIISYLPLSHMLEQVCHWCVLMFGGCVGYYSGDIAKLTDDLKALQPTIFPAVPRLLNRFNDLIQSKVSAAGFISKLIFKLAVHQKRNLLRERVVTNKSIWDKLVFNKIQAEMGGKVRLMITGSAPISAEVLEICRIALGAIICEGYGQTEATAMATLTWPGDPDGGHCGGPAVCANIKLGDVPELEYYASQGKGEVLIKGPSVTSGYFNDPEKTSELFDEDGFLKSGDIGQILPNGTIKIIDRRKHIFKLAQGEYVAPEKIENIYVRSQYVQQIFVDGDSLERNLVAIVVPETYPVKKWYKQETGKDIDFEEIIKDPITNKYILADLQKMGKENKLNSIEQVKSIYLESQPFSVENGLLTPTLKSKRPQLRLKYKETIKDLYKA</sequence>
<dbReference type="Proteomes" id="UP000887579">
    <property type="component" value="Unplaced"/>
</dbReference>
<evidence type="ECO:0000313" key="2">
    <source>
        <dbReference type="WBParaSite" id="ES5_v2.g11971.t1"/>
    </source>
</evidence>
<evidence type="ECO:0000313" key="1">
    <source>
        <dbReference type="Proteomes" id="UP000887579"/>
    </source>
</evidence>
<reference evidence="2" key="1">
    <citation type="submission" date="2022-11" db="UniProtKB">
        <authorList>
            <consortium name="WormBaseParasite"/>
        </authorList>
    </citation>
    <scope>IDENTIFICATION</scope>
</reference>
<name>A0AC34F4W0_9BILA</name>
<accession>A0AC34F4W0</accession>
<proteinExistence type="predicted"/>